<dbReference type="InterPro" id="IPR036388">
    <property type="entry name" value="WH-like_DNA-bd_sf"/>
</dbReference>
<comment type="caution">
    <text evidence="2">The sequence shown here is derived from an EMBL/GenBank/DDBJ whole genome shotgun (WGS) entry which is preliminary data.</text>
</comment>
<keyword evidence="3" id="KW-1185">Reference proteome</keyword>
<protein>
    <submittedName>
        <fullName evidence="2">LuxR C-terminal-related transcriptional regulator</fullName>
    </submittedName>
</protein>
<dbReference type="EMBL" id="JBHSGI010000034">
    <property type="protein sequence ID" value="MFC4671998.1"/>
    <property type="molecule type" value="Genomic_DNA"/>
</dbReference>
<dbReference type="InterPro" id="IPR000792">
    <property type="entry name" value="Tscrpt_reg_LuxR_C"/>
</dbReference>
<proteinExistence type="predicted"/>
<organism evidence="2 3">
    <name type="scientific">Seohaeicola nanhaiensis</name>
    <dbReference type="NCBI Taxonomy" id="1387282"/>
    <lineage>
        <taxon>Bacteria</taxon>
        <taxon>Pseudomonadati</taxon>
        <taxon>Pseudomonadota</taxon>
        <taxon>Alphaproteobacteria</taxon>
        <taxon>Rhodobacterales</taxon>
        <taxon>Roseobacteraceae</taxon>
        <taxon>Seohaeicola</taxon>
    </lineage>
</organism>
<dbReference type="InterPro" id="IPR016032">
    <property type="entry name" value="Sig_transdc_resp-reg_C-effctor"/>
</dbReference>
<evidence type="ECO:0000313" key="2">
    <source>
        <dbReference type="EMBL" id="MFC4671998.1"/>
    </source>
</evidence>
<gene>
    <name evidence="2" type="ORF">ACFO5X_25850</name>
</gene>
<sequence>MPDIRDLMIAVRNDIPARRIAELAGVGSAGADAGVWFSFRCRFPSGIEDRVHICAEGDCAVFPAFLQSAWPGLRRFCLQHSAVRTKDMSDDAMLWMIDQKVNAAILVMDARLGLLKCNDAGGQLLREGQLLAVRNGALVCSNPQETRALRAAVSECAADEGARPEFILILRGAQRKSHVPMSLSVYPDSAGERTLFLAMLPLPPEQKWIEKIAVELGLTPVEARVAALIRSGLSNRSAAEVAGLKVETFNTYAKRVLSKMNVSCRSEMAQMLTWQTAMERPL</sequence>
<dbReference type="Proteomes" id="UP001595973">
    <property type="component" value="Unassembled WGS sequence"/>
</dbReference>
<accession>A0ABV9KPS7</accession>
<dbReference type="Gene3D" id="1.10.10.10">
    <property type="entry name" value="Winged helix-like DNA-binding domain superfamily/Winged helix DNA-binding domain"/>
    <property type="match status" value="1"/>
</dbReference>
<feature type="domain" description="HTH luxR-type" evidence="1">
    <location>
        <begin position="215"/>
        <end position="272"/>
    </location>
</feature>
<dbReference type="Pfam" id="PF00196">
    <property type="entry name" value="GerE"/>
    <property type="match status" value="1"/>
</dbReference>
<name>A0ABV9KPS7_9RHOB</name>
<evidence type="ECO:0000259" key="1">
    <source>
        <dbReference type="SMART" id="SM00421"/>
    </source>
</evidence>
<dbReference type="SMART" id="SM00421">
    <property type="entry name" value="HTH_LUXR"/>
    <property type="match status" value="1"/>
</dbReference>
<dbReference type="RefSeq" id="WP_380723127.1">
    <property type="nucleotide sequence ID" value="NZ_JBHSGI010000034.1"/>
</dbReference>
<dbReference type="SUPFAM" id="SSF46894">
    <property type="entry name" value="C-terminal effector domain of the bipartite response regulators"/>
    <property type="match status" value="1"/>
</dbReference>
<evidence type="ECO:0000313" key="3">
    <source>
        <dbReference type="Proteomes" id="UP001595973"/>
    </source>
</evidence>
<reference evidence="3" key="1">
    <citation type="journal article" date="2019" name="Int. J. Syst. Evol. Microbiol.">
        <title>The Global Catalogue of Microorganisms (GCM) 10K type strain sequencing project: providing services to taxonomists for standard genome sequencing and annotation.</title>
        <authorList>
            <consortium name="The Broad Institute Genomics Platform"/>
            <consortium name="The Broad Institute Genome Sequencing Center for Infectious Disease"/>
            <person name="Wu L."/>
            <person name="Ma J."/>
        </authorList>
    </citation>
    <scope>NUCLEOTIDE SEQUENCE [LARGE SCALE GENOMIC DNA]</scope>
    <source>
        <strain evidence="3">CGMCC 4.7283</strain>
    </source>
</reference>